<comment type="caution">
    <text evidence="19">The sequence shown here is derived from an EMBL/GenBank/DDBJ whole genome shotgun (WGS) entry which is preliminary data.</text>
</comment>
<name>A0A814NH84_9BILA</name>
<dbReference type="OrthoDB" id="66620at2759"/>
<sequence>MSQVQKNVSLRKFNTYGFEVIGRYFIKITNEQDLIDIFNDQYLTNIDRKLVLGGGSNLLFVDDYFDGLILHMCIKGFTILTNEENNDKIILKVGGGEKWMDLLNYTIKHGYAGLEYLAGIPGTVGGAPIQNIGAYGVELSELFVECQVFDIEKKCFTIFNKDACRFAYRTSVFKENNNNVYMKYIITHVTFQLLKSTSISDTLENQKIVDEILHRRSLKLPDPWIHVGNAGSFFANPIITHEQYEKLKQEDQNNIPNYILDDKRIKLLAGWLIEQCNWKGKYLGSAGTWYLHANILVNNGSTNGYDLWTLAKEIRADVEKRFSIRLEPEVHIIRMFKSIRDMKSSKLIIKKNNLWKNENIKKTIDIPTDKNVCVHLLFAAIGLRRNICFVNGFSKNLSYDVIRILQWIDDYNIANLHFSNHQSLTITPNEHKLIDLTTASFSRASIDIAGNILLTYGIVHCIELGGCQFTKRPIDRHLNLLVALGGYTDDGKIFYLKKDWKNSNDKFVFDCRTTNGISSVGVTIHAILSCCALPTHIQCKLTSIALELSVRTVIALITQYRPCVVIESERIIIFEKINEYSNHDLVLEHLPIDQIYLFTICSLATMLQFKIKINNFEYDQCITEYLKTLISITIDETNQHALFDGTTNFINDQYNKLICDIYPNGLPTDISPILTALFIARQIPFELIDLIYDVRNTQCEEFSKLGYDTIIKDNEIIYNGNRQDRQIDKNLYAHDIRSGVAVLLLALYHVNTNQWNKNEEIIIHQYEQIERGYGSLLYQKLCEFGFDIQLIYELSS</sequence>
<keyword evidence="8" id="KW-0285">Flavoprotein</keyword>
<dbReference type="GO" id="GO:0016765">
    <property type="term" value="F:transferase activity, transferring alkyl or aryl (other than methyl) groups"/>
    <property type="evidence" value="ECO:0007669"/>
    <property type="project" value="InterPro"/>
</dbReference>
<dbReference type="Proteomes" id="UP000663891">
    <property type="component" value="Unassembled WGS sequence"/>
</dbReference>
<dbReference type="InterPro" id="IPR013792">
    <property type="entry name" value="RNA3'P_cycl/enolpyr_Trfase_a/b"/>
</dbReference>
<comment type="cofactor">
    <cofactor evidence="1">
        <name>FAD</name>
        <dbReference type="ChEBI" id="CHEBI:57692"/>
    </cofactor>
</comment>
<comment type="pathway">
    <text evidence="4">Cell wall biogenesis; peptidoglycan biosynthesis.</text>
</comment>
<comment type="catalytic activity">
    <reaction evidence="17">
        <text>UDP-N-acetyl-alpha-D-muramate + NADP(+) = UDP-N-acetyl-3-O-(1-carboxyvinyl)-alpha-D-glucosamine + NADPH + H(+)</text>
        <dbReference type="Rhea" id="RHEA:12248"/>
        <dbReference type="ChEBI" id="CHEBI:15378"/>
        <dbReference type="ChEBI" id="CHEBI:57783"/>
        <dbReference type="ChEBI" id="CHEBI:58349"/>
        <dbReference type="ChEBI" id="CHEBI:68483"/>
        <dbReference type="ChEBI" id="CHEBI:70757"/>
        <dbReference type="EC" id="1.3.1.98"/>
    </reaction>
</comment>
<dbReference type="InterPro" id="IPR036968">
    <property type="entry name" value="Enolpyruvate_Tfrase_sf"/>
</dbReference>
<dbReference type="HAMAP" id="MF_00037">
    <property type="entry name" value="MurB"/>
    <property type="match status" value="1"/>
</dbReference>
<dbReference type="InterPro" id="IPR036635">
    <property type="entry name" value="MurB_C_sf"/>
</dbReference>
<keyword evidence="10" id="KW-0274">FAD</keyword>
<dbReference type="GO" id="GO:0071949">
    <property type="term" value="F:FAD binding"/>
    <property type="evidence" value="ECO:0007669"/>
    <property type="project" value="InterPro"/>
</dbReference>
<proteinExistence type="inferred from homology"/>
<dbReference type="Gene3D" id="3.30.465.10">
    <property type="match status" value="1"/>
</dbReference>
<dbReference type="InterPro" id="IPR016166">
    <property type="entry name" value="FAD-bd_PCMH"/>
</dbReference>
<dbReference type="InterPro" id="IPR003170">
    <property type="entry name" value="MurB"/>
</dbReference>
<evidence type="ECO:0000256" key="12">
    <source>
        <dbReference type="ARBA" id="ARBA00022960"/>
    </source>
</evidence>
<dbReference type="SUPFAM" id="SSF56176">
    <property type="entry name" value="FAD-binding/transporter-associated domain-like"/>
    <property type="match status" value="1"/>
</dbReference>
<evidence type="ECO:0000256" key="9">
    <source>
        <dbReference type="ARBA" id="ARBA00022679"/>
    </source>
</evidence>
<dbReference type="Pfam" id="PF02873">
    <property type="entry name" value="MurB_C"/>
    <property type="match status" value="1"/>
</dbReference>
<evidence type="ECO:0000256" key="2">
    <source>
        <dbReference type="ARBA" id="ARBA00003921"/>
    </source>
</evidence>
<evidence type="ECO:0000256" key="7">
    <source>
        <dbReference type="ARBA" id="ARBA00022618"/>
    </source>
</evidence>
<keyword evidence="7" id="KW-0132">Cell division</keyword>
<dbReference type="GO" id="GO:0008360">
    <property type="term" value="P:regulation of cell shape"/>
    <property type="evidence" value="ECO:0007669"/>
    <property type="project" value="UniProtKB-KW"/>
</dbReference>
<dbReference type="NCBIfam" id="TIGR00179">
    <property type="entry name" value="murB"/>
    <property type="match status" value="1"/>
</dbReference>
<keyword evidence="13" id="KW-0573">Peptidoglycan synthesis</keyword>
<dbReference type="EC" id="1.3.1.98" evidence="5"/>
<dbReference type="InterPro" id="IPR011601">
    <property type="entry name" value="MurB_C"/>
</dbReference>
<keyword evidence="9" id="KW-0808">Transferase</keyword>
<evidence type="ECO:0000256" key="11">
    <source>
        <dbReference type="ARBA" id="ARBA00022857"/>
    </source>
</evidence>
<protein>
    <recommendedName>
        <fullName evidence="5">UDP-N-acetylmuramate dehydrogenase</fullName>
        <ecNumber evidence="5">1.3.1.98</ecNumber>
    </recommendedName>
</protein>
<evidence type="ECO:0000256" key="14">
    <source>
        <dbReference type="ARBA" id="ARBA00023002"/>
    </source>
</evidence>
<evidence type="ECO:0000256" key="5">
    <source>
        <dbReference type="ARBA" id="ARBA00012518"/>
    </source>
</evidence>
<dbReference type="InterPro" id="IPR016167">
    <property type="entry name" value="FAD-bd_PCMH_sub1"/>
</dbReference>
<dbReference type="NCBIfam" id="NF000755">
    <property type="entry name" value="PRK00046.1"/>
    <property type="match status" value="1"/>
</dbReference>
<dbReference type="GO" id="GO:0008762">
    <property type="term" value="F:UDP-N-acetylmuramate dehydrogenase activity"/>
    <property type="evidence" value="ECO:0007669"/>
    <property type="project" value="UniProtKB-EC"/>
</dbReference>
<keyword evidence="14" id="KW-0560">Oxidoreductase</keyword>
<evidence type="ECO:0000313" key="20">
    <source>
        <dbReference type="Proteomes" id="UP000663891"/>
    </source>
</evidence>
<dbReference type="Gene3D" id="3.65.10.10">
    <property type="entry name" value="Enolpyruvate transferase domain"/>
    <property type="match status" value="2"/>
</dbReference>
<keyword evidence="11" id="KW-0521">NADP</keyword>
<evidence type="ECO:0000256" key="17">
    <source>
        <dbReference type="ARBA" id="ARBA00048914"/>
    </source>
</evidence>
<feature type="domain" description="FAD-binding PCMH-type" evidence="18">
    <location>
        <begin position="13"/>
        <end position="196"/>
    </location>
</feature>
<dbReference type="SUPFAM" id="SSF55205">
    <property type="entry name" value="EPT/RTPC-like"/>
    <property type="match status" value="1"/>
</dbReference>
<dbReference type="PANTHER" id="PTHR21071">
    <property type="entry name" value="UDP-N-ACETYLENOLPYRUVOYLGLUCOSAMINE REDUCTASE"/>
    <property type="match status" value="1"/>
</dbReference>
<dbReference type="UniPathway" id="UPA00219"/>
<dbReference type="PANTHER" id="PTHR21071:SF4">
    <property type="entry name" value="UDP-N-ACETYLENOLPYRUVOYLGLUCOSAMINE REDUCTASE"/>
    <property type="match status" value="1"/>
</dbReference>
<dbReference type="EMBL" id="CAJNON010000197">
    <property type="protein sequence ID" value="CAF1092078.1"/>
    <property type="molecule type" value="Genomic_DNA"/>
</dbReference>
<comment type="subcellular location">
    <subcellularLocation>
        <location evidence="3">Cytoplasm</location>
    </subcellularLocation>
</comment>
<dbReference type="InterPro" id="IPR001986">
    <property type="entry name" value="Enolpyruvate_Tfrase_dom"/>
</dbReference>
<dbReference type="AlphaFoldDB" id="A0A814NH84"/>
<keyword evidence="15" id="KW-0131">Cell cycle</keyword>
<evidence type="ECO:0000256" key="13">
    <source>
        <dbReference type="ARBA" id="ARBA00022984"/>
    </source>
</evidence>
<reference evidence="19" key="1">
    <citation type="submission" date="2021-02" db="EMBL/GenBank/DDBJ databases">
        <authorList>
            <person name="Nowell W R."/>
        </authorList>
    </citation>
    <scope>NUCLEOTIDE SEQUENCE</scope>
</reference>
<dbReference type="Gene3D" id="3.30.43.10">
    <property type="entry name" value="Uridine Diphospho-n-acetylenolpyruvylglucosamine Reductase, domain 2"/>
    <property type="match status" value="1"/>
</dbReference>
<dbReference type="GO" id="GO:0005829">
    <property type="term" value="C:cytosol"/>
    <property type="evidence" value="ECO:0007669"/>
    <property type="project" value="TreeGrafter"/>
</dbReference>
<evidence type="ECO:0000256" key="8">
    <source>
        <dbReference type="ARBA" id="ARBA00022630"/>
    </source>
</evidence>
<keyword evidence="6" id="KW-0963">Cytoplasm</keyword>
<dbReference type="Gene3D" id="3.90.78.10">
    <property type="entry name" value="UDP-N-acetylenolpyruvoylglucosamine reductase, C-terminal domain"/>
    <property type="match status" value="1"/>
</dbReference>
<dbReference type="InterPro" id="IPR016169">
    <property type="entry name" value="FAD-bd_PCMH_sub2"/>
</dbReference>
<evidence type="ECO:0000256" key="3">
    <source>
        <dbReference type="ARBA" id="ARBA00004496"/>
    </source>
</evidence>
<dbReference type="SUPFAM" id="SSF56194">
    <property type="entry name" value="Uridine diphospho-N-Acetylenolpyruvylglucosamine reductase, MurB, C-terminal domain"/>
    <property type="match status" value="1"/>
</dbReference>
<evidence type="ECO:0000259" key="18">
    <source>
        <dbReference type="PROSITE" id="PS51387"/>
    </source>
</evidence>
<comment type="function">
    <text evidence="2">Cell wall formation.</text>
</comment>
<dbReference type="InterPro" id="IPR036318">
    <property type="entry name" value="FAD-bd_PCMH-like_sf"/>
</dbReference>
<dbReference type="PROSITE" id="PS51387">
    <property type="entry name" value="FAD_PCMH"/>
    <property type="match status" value="1"/>
</dbReference>
<evidence type="ECO:0000256" key="10">
    <source>
        <dbReference type="ARBA" id="ARBA00022827"/>
    </source>
</evidence>
<keyword evidence="12" id="KW-0133">Cell shape</keyword>
<evidence type="ECO:0000256" key="15">
    <source>
        <dbReference type="ARBA" id="ARBA00023306"/>
    </source>
</evidence>
<dbReference type="Pfam" id="PF00275">
    <property type="entry name" value="EPSP_synthase"/>
    <property type="match status" value="1"/>
</dbReference>
<evidence type="ECO:0000256" key="16">
    <source>
        <dbReference type="ARBA" id="ARBA00023316"/>
    </source>
</evidence>
<dbReference type="GO" id="GO:0071555">
    <property type="term" value="P:cell wall organization"/>
    <property type="evidence" value="ECO:0007669"/>
    <property type="project" value="UniProtKB-KW"/>
</dbReference>
<evidence type="ECO:0000256" key="1">
    <source>
        <dbReference type="ARBA" id="ARBA00001974"/>
    </source>
</evidence>
<dbReference type="InterPro" id="IPR006094">
    <property type="entry name" value="Oxid_FAD_bind_N"/>
</dbReference>
<evidence type="ECO:0000256" key="6">
    <source>
        <dbReference type="ARBA" id="ARBA00022490"/>
    </source>
</evidence>
<evidence type="ECO:0000256" key="4">
    <source>
        <dbReference type="ARBA" id="ARBA00004752"/>
    </source>
</evidence>
<organism evidence="19 20">
    <name type="scientific">Adineta steineri</name>
    <dbReference type="NCBI Taxonomy" id="433720"/>
    <lineage>
        <taxon>Eukaryota</taxon>
        <taxon>Metazoa</taxon>
        <taxon>Spiralia</taxon>
        <taxon>Gnathifera</taxon>
        <taxon>Rotifera</taxon>
        <taxon>Eurotatoria</taxon>
        <taxon>Bdelloidea</taxon>
        <taxon>Adinetida</taxon>
        <taxon>Adinetidae</taxon>
        <taxon>Adineta</taxon>
    </lineage>
</organism>
<dbReference type="Pfam" id="PF01565">
    <property type="entry name" value="FAD_binding_4"/>
    <property type="match status" value="1"/>
</dbReference>
<accession>A0A814NH84</accession>
<dbReference type="GO" id="GO:0051301">
    <property type="term" value="P:cell division"/>
    <property type="evidence" value="ECO:0007669"/>
    <property type="project" value="UniProtKB-KW"/>
</dbReference>
<keyword evidence="16" id="KW-0961">Cell wall biogenesis/degradation</keyword>
<evidence type="ECO:0000313" key="19">
    <source>
        <dbReference type="EMBL" id="CAF1092078.1"/>
    </source>
</evidence>
<gene>
    <name evidence="19" type="ORF">VCS650_LOCUS19617</name>
</gene>